<dbReference type="PANTHER" id="PTHR10302">
    <property type="entry name" value="SINGLE-STRANDED DNA-BINDING PROTEIN"/>
    <property type="match status" value="1"/>
</dbReference>
<name>A0AAW4L5E0_9BACT</name>
<dbReference type="PROSITE" id="PS50935">
    <property type="entry name" value="SSB"/>
    <property type="match status" value="1"/>
</dbReference>
<feature type="region of interest" description="Disordered" evidence="4">
    <location>
        <begin position="101"/>
        <end position="153"/>
    </location>
</feature>
<keyword evidence="2" id="KW-0233">DNA recombination</keyword>
<gene>
    <name evidence="5" type="ORF">KI809_07900</name>
</gene>
<feature type="short sequence motif" description="Important for interaction with partner proteins" evidence="2">
    <location>
        <begin position="148"/>
        <end position="153"/>
    </location>
</feature>
<dbReference type="RefSeq" id="WP_214170982.1">
    <property type="nucleotide sequence ID" value="NZ_JAHCVJ010000002.1"/>
</dbReference>
<dbReference type="GO" id="GO:0006281">
    <property type="term" value="P:DNA repair"/>
    <property type="evidence" value="ECO:0007669"/>
    <property type="project" value="UniProtKB-UniRule"/>
</dbReference>
<dbReference type="EMBL" id="JAHCVJ010000002">
    <property type="protein sequence ID" value="MBT0664223.1"/>
    <property type="molecule type" value="Genomic_DNA"/>
</dbReference>
<evidence type="ECO:0000256" key="1">
    <source>
        <dbReference type="ARBA" id="ARBA00023125"/>
    </source>
</evidence>
<evidence type="ECO:0000313" key="6">
    <source>
        <dbReference type="Proteomes" id="UP000811899"/>
    </source>
</evidence>
<dbReference type="Pfam" id="PF00436">
    <property type="entry name" value="SSB"/>
    <property type="match status" value="1"/>
</dbReference>
<protein>
    <recommendedName>
        <fullName evidence="2 3">Single-stranded DNA-binding protein</fullName>
        <shortName evidence="2">SSB</shortName>
    </recommendedName>
</protein>
<comment type="caution">
    <text evidence="2">Lacks conserved residue(s) required for the propagation of feature annotation.</text>
</comment>
<dbReference type="CDD" id="cd04496">
    <property type="entry name" value="SSB_OBF"/>
    <property type="match status" value="1"/>
</dbReference>
<accession>A0AAW4L5E0</accession>
<keyword evidence="2" id="KW-0235">DNA replication</keyword>
<keyword evidence="2" id="KW-0227">DNA damage</keyword>
<reference evidence="5 6" key="1">
    <citation type="submission" date="2021-05" db="EMBL/GenBank/DDBJ databases">
        <title>The draft genome of Geobacter pelophilus DSM 12255.</title>
        <authorList>
            <person name="Xu Z."/>
            <person name="Masuda Y."/>
            <person name="Itoh H."/>
            <person name="Senoo K."/>
        </authorList>
    </citation>
    <scope>NUCLEOTIDE SEQUENCE [LARGE SCALE GENOMIC DNA]</scope>
    <source>
        <strain evidence="5 6">DSM 12255</strain>
    </source>
</reference>
<comment type="caution">
    <text evidence="5">The sequence shown here is derived from an EMBL/GenBank/DDBJ whole genome shotgun (WGS) entry which is preliminary data.</text>
</comment>
<evidence type="ECO:0000313" key="5">
    <source>
        <dbReference type="EMBL" id="MBT0664223.1"/>
    </source>
</evidence>
<evidence type="ECO:0000256" key="4">
    <source>
        <dbReference type="SAM" id="MobiDB-lite"/>
    </source>
</evidence>
<dbReference type="InterPro" id="IPR011344">
    <property type="entry name" value="ssDNA-bd"/>
</dbReference>
<dbReference type="GO" id="GO:0006260">
    <property type="term" value="P:DNA replication"/>
    <property type="evidence" value="ECO:0007669"/>
    <property type="project" value="UniProtKB-UniRule"/>
</dbReference>
<dbReference type="GO" id="GO:0006310">
    <property type="term" value="P:DNA recombination"/>
    <property type="evidence" value="ECO:0007669"/>
    <property type="project" value="UniProtKB-UniRule"/>
</dbReference>
<dbReference type="GO" id="GO:0003697">
    <property type="term" value="F:single-stranded DNA binding"/>
    <property type="evidence" value="ECO:0007669"/>
    <property type="project" value="UniProtKB-UniRule"/>
</dbReference>
<dbReference type="Gene3D" id="2.40.50.140">
    <property type="entry name" value="Nucleic acid-binding proteins"/>
    <property type="match status" value="1"/>
</dbReference>
<dbReference type="PANTHER" id="PTHR10302:SF27">
    <property type="entry name" value="SINGLE-STRANDED DNA-BINDING PROTEIN"/>
    <property type="match status" value="1"/>
</dbReference>
<organism evidence="5 6">
    <name type="scientific">Geoanaerobacter pelophilus</name>
    <dbReference type="NCBI Taxonomy" id="60036"/>
    <lineage>
        <taxon>Bacteria</taxon>
        <taxon>Pseudomonadati</taxon>
        <taxon>Thermodesulfobacteriota</taxon>
        <taxon>Desulfuromonadia</taxon>
        <taxon>Geobacterales</taxon>
        <taxon>Geobacteraceae</taxon>
        <taxon>Geoanaerobacter</taxon>
    </lineage>
</organism>
<comment type="subunit">
    <text evidence="2">Homotetramer.</text>
</comment>
<keyword evidence="1 2" id="KW-0238">DNA-binding</keyword>
<dbReference type="Proteomes" id="UP000811899">
    <property type="component" value="Unassembled WGS sequence"/>
</dbReference>
<feature type="compositionally biased region" description="Gly residues" evidence="4">
    <location>
        <begin position="108"/>
        <end position="131"/>
    </location>
</feature>
<comment type="function">
    <text evidence="2">Plays an important role in DNA replication, recombination and repair. Binds to ssDNA and to an array of partner proteins to recruit them to their sites of action during DNA metabolism.</text>
</comment>
<evidence type="ECO:0000256" key="3">
    <source>
        <dbReference type="PIRNR" id="PIRNR002070"/>
    </source>
</evidence>
<dbReference type="GO" id="GO:0009295">
    <property type="term" value="C:nucleoid"/>
    <property type="evidence" value="ECO:0007669"/>
    <property type="project" value="TreeGrafter"/>
</dbReference>
<keyword evidence="2" id="KW-0234">DNA repair</keyword>
<evidence type="ECO:0000256" key="2">
    <source>
        <dbReference type="HAMAP-Rule" id="MF_00984"/>
    </source>
</evidence>
<dbReference type="InterPro" id="IPR012340">
    <property type="entry name" value="NA-bd_OB-fold"/>
</dbReference>
<dbReference type="AlphaFoldDB" id="A0AAW4L5E0"/>
<dbReference type="SUPFAM" id="SSF50249">
    <property type="entry name" value="Nucleic acid-binding proteins"/>
    <property type="match status" value="1"/>
</dbReference>
<dbReference type="NCBIfam" id="TIGR00621">
    <property type="entry name" value="ssb"/>
    <property type="match status" value="1"/>
</dbReference>
<keyword evidence="6" id="KW-1185">Reference proteome</keyword>
<dbReference type="HAMAP" id="MF_00984">
    <property type="entry name" value="SSB"/>
    <property type="match status" value="1"/>
</dbReference>
<proteinExistence type="inferred from homology"/>
<sequence>MASLNKVMLIGNLGKDPEVRYTTSGQAVASFSIATSEKFKNRNGEMEERTEWHNVVLWGRQAEIAGEYLAKGRTVFIEGRLQTRKWQDKDGRDRYTTEIVGDRMQMLGGKGEGSSGGSGGSGGRPGGGRTGGDYNSAPSYDEPAFNPDDDIPF</sequence>
<dbReference type="InterPro" id="IPR000424">
    <property type="entry name" value="Primosome_PriB/ssb"/>
</dbReference>
<dbReference type="PIRSF" id="PIRSF002070">
    <property type="entry name" value="SSB"/>
    <property type="match status" value="1"/>
</dbReference>